<comment type="caution">
    <text evidence="8">The sequence shown here is derived from an EMBL/GenBank/DDBJ whole genome shotgun (WGS) entry which is preliminary data.</text>
</comment>
<sequence>MVGLNSEEVERALCSRTMETAKEKVVTALNVMQAQYARDALAKNIYSRLFDWIVNRINESIKVGIGEKKKVMGV</sequence>
<keyword evidence="4" id="KW-0112">Calmodulin-binding</keyword>
<keyword evidence="3" id="KW-0067">ATP-binding</keyword>
<keyword evidence="6" id="KW-0518">Myosin</keyword>
<dbReference type="PROSITE" id="PS51456">
    <property type="entry name" value="MYOSIN_MOTOR"/>
    <property type="match status" value="1"/>
</dbReference>
<evidence type="ECO:0000256" key="3">
    <source>
        <dbReference type="ARBA" id="ARBA00022840"/>
    </source>
</evidence>
<dbReference type="GO" id="GO:0005737">
    <property type="term" value="C:cytoplasm"/>
    <property type="evidence" value="ECO:0007669"/>
    <property type="project" value="TreeGrafter"/>
</dbReference>
<dbReference type="GO" id="GO:0000146">
    <property type="term" value="F:microfilament motor activity"/>
    <property type="evidence" value="ECO:0007669"/>
    <property type="project" value="TreeGrafter"/>
</dbReference>
<dbReference type="Pfam" id="PF00063">
    <property type="entry name" value="Myosin_head"/>
    <property type="match status" value="1"/>
</dbReference>
<gene>
    <name evidence="8" type="ORF">CR201_G0027779</name>
</gene>
<dbReference type="SUPFAM" id="SSF52540">
    <property type="entry name" value="P-loop containing nucleoside triphosphate hydrolases"/>
    <property type="match status" value="1"/>
</dbReference>
<protein>
    <submittedName>
        <fullName evidence="8">MYO1A isoform 3</fullName>
    </submittedName>
</protein>
<dbReference type="GO" id="GO:0051015">
    <property type="term" value="F:actin filament binding"/>
    <property type="evidence" value="ECO:0007669"/>
    <property type="project" value="TreeGrafter"/>
</dbReference>
<dbReference type="GO" id="GO:0007605">
    <property type="term" value="P:sensory perception of sound"/>
    <property type="evidence" value="ECO:0007669"/>
    <property type="project" value="TreeGrafter"/>
</dbReference>
<dbReference type="GO" id="GO:0030048">
    <property type="term" value="P:actin filament-based movement"/>
    <property type="evidence" value="ECO:0007669"/>
    <property type="project" value="TreeGrafter"/>
</dbReference>
<proteinExistence type="inferred from homology"/>
<organism evidence="8">
    <name type="scientific">Pongo abelii</name>
    <name type="common">Sumatran orangutan</name>
    <name type="synonym">Pongo pygmaeus abelii</name>
    <dbReference type="NCBI Taxonomy" id="9601"/>
    <lineage>
        <taxon>Eukaryota</taxon>
        <taxon>Metazoa</taxon>
        <taxon>Chordata</taxon>
        <taxon>Craniata</taxon>
        <taxon>Vertebrata</taxon>
        <taxon>Euteleostomi</taxon>
        <taxon>Mammalia</taxon>
        <taxon>Eutheria</taxon>
        <taxon>Euarchontoglires</taxon>
        <taxon>Primates</taxon>
        <taxon>Haplorrhini</taxon>
        <taxon>Catarrhini</taxon>
        <taxon>Hominidae</taxon>
        <taxon>Pongo</taxon>
    </lineage>
</organism>
<dbReference type="EMBL" id="NDHI03003457">
    <property type="protein sequence ID" value="PNJ44695.1"/>
    <property type="molecule type" value="Genomic_DNA"/>
</dbReference>
<dbReference type="GO" id="GO:0006897">
    <property type="term" value="P:endocytosis"/>
    <property type="evidence" value="ECO:0007669"/>
    <property type="project" value="TreeGrafter"/>
</dbReference>
<dbReference type="InterPro" id="IPR027417">
    <property type="entry name" value="P-loop_NTPase"/>
</dbReference>
<dbReference type="GO" id="GO:0005886">
    <property type="term" value="C:plasma membrane"/>
    <property type="evidence" value="ECO:0007669"/>
    <property type="project" value="TreeGrafter"/>
</dbReference>
<keyword evidence="6" id="KW-0505">Motor protein</keyword>
<keyword evidence="5 6" id="KW-0009">Actin-binding</keyword>
<dbReference type="AlphaFoldDB" id="A0A2J8UHC6"/>
<dbReference type="GO" id="GO:0005902">
    <property type="term" value="C:microvillus"/>
    <property type="evidence" value="ECO:0007669"/>
    <property type="project" value="TreeGrafter"/>
</dbReference>
<dbReference type="GO" id="GO:0005903">
    <property type="term" value="C:brush border"/>
    <property type="evidence" value="ECO:0007669"/>
    <property type="project" value="TreeGrafter"/>
</dbReference>
<keyword evidence="1" id="KW-0677">Repeat</keyword>
<comment type="caution">
    <text evidence="6">Lacks conserved residue(s) required for the propagation of feature annotation.</text>
</comment>
<dbReference type="GO" id="GO:0005524">
    <property type="term" value="F:ATP binding"/>
    <property type="evidence" value="ECO:0007669"/>
    <property type="project" value="UniProtKB-KW"/>
</dbReference>
<evidence type="ECO:0000259" key="7">
    <source>
        <dbReference type="PROSITE" id="PS51456"/>
    </source>
</evidence>
<feature type="domain" description="Myosin motor" evidence="7">
    <location>
        <begin position="1"/>
        <end position="74"/>
    </location>
</feature>
<feature type="non-terminal residue" evidence="8">
    <location>
        <position position="74"/>
    </location>
</feature>
<dbReference type="PANTHER" id="PTHR13140">
    <property type="entry name" value="MYOSIN"/>
    <property type="match status" value="1"/>
</dbReference>
<dbReference type="Gene3D" id="1.20.120.720">
    <property type="entry name" value="Myosin VI head, motor domain, U50 subdomain"/>
    <property type="match status" value="1"/>
</dbReference>
<dbReference type="GO" id="GO:0007015">
    <property type="term" value="P:actin filament organization"/>
    <property type="evidence" value="ECO:0007669"/>
    <property type="project" value="TreeGrafter"/>
</dbReference>
<comment type="similarity">
    <text evidence="6">Belongs to the TRAFAC class myosin-kinesin ATPase superfamily. Myosin family.</text>
</comment>
<evidence type="ECO:0000313" key="8">
    <source>
        <dbReference type="EMBL" id="PNJ44695.1"/>
    </source>
</evidence>
<name>A0A2J8UHC6_PONAB</name>
<accession>A0A2J8UHC6</accession>
<evidence type="ECO:0000256" key="4">
    <source>
        <dbReference type="ARBA" id="ARBA00022860"/>
    </source>
</evidence>
<evidence type="ECO:0000256" key="6">
    <source>
        <dbReference type="PROSITE-ProRule" id="PRU00782"/>
    </source>
</evidence>
<dbReference type="GO" id="GO:0016459">
    <property type="term" value="C:myosin complex"/>
    <property type="evidence" value="ECO:0007669"/>
    <property type="project" value="UniProtKB-KW"/>
</dbReference>
<evidence type="ECO:0000256" key="2">
    <source>
        <dbReference type="ARBA" id="ARBA00022741"/>
    </source>
</evidence>
<dbReference type="GO" id="GO:0005516">
    <property type="term" value="F:calmodulin binding"/>
    <property type="evidence" value="ECO:0007669"/>
    <property type="project" value="UniProtKB-KW"/>
</dbReference>
<reference evidence="8" key="1">
    <citation type="submission" date="2017-12" db="EMBL/GenBank/DDBJ databases">
        <title>High-resolution comparative analysis of great ape genomes.</title>
        <authorList>
            <person name="Pollen A."/>
            <person name="Hastie A."/>
            <person name="Hormozdiari F."/>
            <person name="Dougherty M."/>
            <person name="Liu R."/>
            <person name="Chaisson M."/>
            <person name="Hoppe E."/>
            <person name="Hill C."/>
            <person name="Pang A."/>
            <person name="Hillier L."/>
            <person name="Baker C."/>
            <person name="Armstrong J."/>
            <person name="Shendure J."/>
            <person name="Paten B."/>
            <person name="Wilson R."/>
            <person name="Chao H."/>
            <person name="Schneider V."/>
            <person name="Ventura M."/>
            <person name="Kronenberg Z."/>
            <person name="Murali S."/>
            <person name="Gordon D."/>
            <person name="Cantsilieris S."/>
            <person name="Munson K."/>
            <person name="Nelson B."/>
            <person name="Raja A."/>
            <person name="Underwood J."/>
            <person name="Diekhans M."/>
            <person name="Fiddes I."/>
            <person name="Haussler D."/>
            <person name="Eichler E."/>
        </authorList>
    </citation>
    <scope>NUCLEOTIDE SEQUENCE [LARGE SCALE GENOMIC DNA]</scope>
    <source>
        <strain evidence="8">Susie</strain>
    </source>
</reference>
<dbReference type="InterPro" id="IPR001609">
    <property type="entry name" value="Myosin_head_motor_dom-like"/>
</dbReference>
<dbReference type="PANTHER" id="PTHR13140:SF291">
    <property type="entry name" value="UNCONVENTIONAL MYOSIN-IA"/>
    <property type="match status" value="1"/>
</dbReference>
<evidence type="ECO:0000256" key="1">
    <source>
        <dbReference type="ARBA" id="ARBA00022737"/>
    </source>
</evidence>
<keyword evidence="2" id="KW-0547">Nucleotide-binding</keyword>
<evidence type="ECO:0000256" key="5">
    <source>
        <dbReference type="ARBA" id="ARBA00023203"/>
    </source>
</evidence>